<evidence type="ECO:0000313" key="2">
    <source>
        <dbReference type="Proteomes" id="UP000321790"/>
    </source>
</evidence>
<dbReference type="AlphaFoldDB" id="A0A5C7ANJ9"/>
<accession>A0A5C7ANJ9</accession>
<dbReference type="EMBL" id="VOSC01000025">
    <property type="protein sequence ID" value="TXE09901.1"/>
    <property type="molecule type" value="Genomic_DNA"/>
</dbReference>
<evidence type="ECO:0000313" key="1">
    <source>
        <dbReference type="EMBL" id="TXE09901.1"/>
    </source>
</evidence>
<dbReference type="Proteomes" id="UP000321790">
    <property type="component" value="Unassembled WGS sequence"/>
</dbReference>
<sequence length="201" mass="22482">MNAKWFFSTFILAFAFFGVFQKQVTVPNQEVVLEFVNSASITKQTVQSAINNVKEQLQSVGATNIKVQEEKNGTLKISYYSAINVANVQQLLAKKHGLVLEQVPFEQENDGSSSSKSSYNVNVYEIKKGSDPSSLNGKHIIEIKYDSDRFTNPNVYFPLISVAINKTNHLVKTAYRVNKQVQVTIKNIPHKVPEVRAGPNC</sequence>
<proteinExistence type="predicted"/>
<organism evidence="1 2">
    <name type="scientific">Seonamhaeicola algicola</name>
    <dbReference type="NCBI Taxonomy" id="1719036"/>
    <lineage>
        <taxon>Bacteria</taxon>
        <taxon>Pseudomonadati</taxon>
        <taxon>Bacteroidota</taxon>
        <taxon>Flavobacteriia</taxon>
        <taxon>Flavobacteriales</taxon>
        <taxon>Flavobacteriaceae</taxon>
    </lineage>
</organism>
<name>A0A5C7ANJ9_9FLAO</name>
<dbReference type="RefSeq" id="WP_147135496.1">
    <property type="nucleotide sequence ID" value="NZ_VOSC01000025.1"/>
</dbReference>
<comment type="caution">
    <text evidence="1">The sequence shown here is derived from an EMBL/GenBank/DDBJ whole genome shotgun (WGS) entry which is preliminary data.</text>
</comment>
<keyword evidence="2" id="KW-1185">Reference proteome</keyword>
<gene>
    <name evidence="1" type="ORF">FUA26_10465</name>
</gene>
<reference evidence="2" key="1">
    <citation type="submission" date="2019-08" db="EMBL/GenBank/DDBJ databases">
        <title>Seonamhaeicola sediminis sp. nov., isolated from marine sediment.</title>
        <authorList>
            <person name="Cao W.R."/>
        </authorList>
    </citation>
    <scope>NUCLEOTIDE SEQUENCE [LARGE SCALE GENOMIC DNA]</scope>
    <source>
        <strain evidence="2">Gy8</strain>
    </source>
</reference>
<protein>
    <submittedName>
        <fullName evidence="1">Uncharacterized protein</fullName>
    </submittedName>
</protein>
<dbReference type="OrthoDB" id="1144910at2"/>